<organism evidence="5 6">
    <name type="scientific">Methanospirillum stamsii</name>
    <dbReference type="NCBI Taxonomy" id="1277351"/>
    <lineage>
        <taxon>Archaea</taxon>
        <taxon>Methanobacteriati</taxon>
        <taxon>Methanobacteriota</taxon>
        <taxon>Stenosarchaea group</taxon>
        <taxon>Methanomicrobia</taxon>
        <taxon>Methanomicrobiales</taxon>
        <taxon>Methanospirillaceae</taxon>
        <taxon>Methanospirillum</taxon>
    </lineage>
</organism>
<evidence type="ECO:0000256" key="2">
    <source>
        <dbReference type="ARBA" id="ARBA00022741"/>
    </source>
</evidence>
<gene>
    <name evidence="5" type="ORF">DLD82_13140</name>
</gene>
<dbReference type="AlphaFoldDB" id="A0A2V2N6F5"/>
<sequence length="238" mass="26794">MAPVIITDNLGKKYGDLDAVNRVNFSVREGSLFGLLGPNGSGKTTMIKMLTGQILPSSGKGYVLDIDVTSDPVEVRRSVGIVPEQETPPSFLTVMEYLEFVGEIRKIPDLEKKILWWLEFLDFGDKRDVLCKDLSRGTRQKLMLTQAFIHEPKLALIDEPLINFDPIMQTKVKEFFVSYVHQGNTLFLSTHLLETAEEICTDIAILHKANLLFCGTIHEVLEKSGHLPEFFLSLVRSN</sequence>
<dbReference type="PANTHER" id="PTHR42939">
    <property type="entry name" value="ABC TRANSPORTER ATP-BINDING PROTEIN ALBC-RELATED"/>
    <property type="match status" value="1"/>
</dbReference>
<evidence type="ECO:0000313" key="6">
    <source>
        <dbReference type="Proteomes" id="UP000245934"/>
    </source>
</evidence>
<dbReference type="GO" id="GO:0016887">
    <property type="term" value="F:ATP hydrolysis activity"/>
    <property type="evidence" value="ECO:0007669"/>
    <property type="project" value="InterPro"/>
</dbReference>
<accession>A0A2V2N6F5</accession>
<comment type="caution">
    <text evidence="5">The sequence shown here is derived from an EMBL/GenBank/DDBJ whole genome shotgun (WGS) entry which is preliminary data.</text>
</comment>
<feature type="domain" description="ABC transporter" evidence="4">
    <location>
        <begin position="5"/>
        <end position="233"/>
    </location>
</feature>
<name>A0A2V2N6F5_9EURY</name>
<dbReference type="GO" id="GO:0005524">
    <property type="term" value="F:ATP binding"/>
    <property type="evidence" value="ECO:0007669"/>
    <property type="project" value="UniProtKB-KW"/>
</dbReference>
<dbReference type="CDD" id="cd03230">
    <property type="entry name" value="ABC_DR_subfamily_A"/>
    <property type="match status" value="1"/>
</dbReference>
<dbReference type="SUPFAM" id="SSF52540">
    <property type="entry name" value="P-loop containing nucleoside triphosphate hydrolases"/>
    <property type="match status" value="1"/>
</dbReference>
<evidence type="ECO:0000256" key="1">
    <source>
        <dbReference type="ARBA" id="ARBA00022448"/>
    </source>
</evidence>
<dbReference type="EMBL" id="QGMZ01000029">
    <property type="protein sequence ID" value="PWR71817.1"/>
    <property type="molecule type" value="Genomic_DNA"/>
</dbReference>
<dbReference type="InterPro" id="IPR027417">
    <property type="entry name" value="P-loop_NTPase"/>
</dbReference>
<dbReference type="PROSITE" id="PS50893">
    <property type="entry name" value="ABC_TRANSPORTER_2"/>
    <property type="match status" value="1"/>
</dbReference>
<evidence type="ECO:0000256" key="3">
    <source>
        <dbReference type="ARBA" id="ARBA00022840"/>
    </source>
</evidence>
<dbReference type="Proteomes" id="UP000245934">
    <property type="component" value="Unassembled WGS sequence"/>
</dbReference>
<evidence type="ECO:0000313" key="5">
    <source>
        <dbReference type="EMBL" id="PWR71817.1"/>
    </source>
</evidence>
<dbReference type="RefSeq" id="WP_109941587.1">
    <property type="nucleotide sequence ID" value="NZ_CP176366.1"/>
</dbReference>
<keyword evidence="6" id="KW-1185">Reference proteome</keyword>
<protein>
    <submittedName>
        <fullName evidence="5">ABC transporter ATP-binding protein</fullName>
    </submittedName>
</protein>
<dbReference type="Gene3D" id="3.40.50.300">
    <property type="entry name" value="P-loop containing nucleotide triphosphate hydrolases"/>
    <property type="match status" value="1"/>
</dbReference>
<dbReference type="SMART" id="SM00382">
    <property type="entry name" value="AAA"/>
    <property type="match status" value="1"/>
</dbReference>
<keyword evidence="2" id="KW-0547">Nucleotide-binding</keyword>
<dbReference type="InterPro" id="IPR003593">
    <property type="entry name" value="AAA+_ATPase"/>
</dbReference>
<evidence type="ECO:0000259" key="4">
    <source>
        <dbReference type="PROSITE" id="PS50893"/>
    </source>
</evidence>
<dbReference type="InterPro" id="IPR051782">
    <property type="entry name" value="ABC_Transporter_VariousFunc"/>
</dbReference>
<proteinExistence type="predicted"/>
<keyword evidence="3 5" id="KW-0067">ATP-binding</keyword>
<reference evidence="5 6" key="1">
    <citation type="submission" date="2018-05" db="EMBL/GenBank/DDBJ databases">
        <title>Draft genome of Methanospirillum stamsii Pt1.</title>
        <authorList>
            <person name="Dueholm M.S."/>
            <person name="Nielsen P.H."/>
            <person name="Bakmann L.F."/>
            <person name="Otzen D.E."/>
        </authorList>
    </citation>
    <scope>NUCLEOTIDE SEQUENCE [LARGE SCALE GENOMIC DNA]</scope>
    <source>
        <strain evidence="5 6">Pt1</strain>
    </source>
</reference>
<dbReference type="PANTHER" id="PTHR42939:SF1">
    <property type="entry name" value="ABC TRANSPORTER ATP-BINDING PROTEIN ALBC-RELATED"/>
    <property type="match status" value="1"/>
</dbReference>
<dbReference type="OrthoDB" id="87732at2157"/>
<dbReference type="InterPro" id="IPR003439">
    <property type="entry name" value="ABC_transporter-like_ATP-bd"/>
</dbReference>
<dbReference type="Pfam" id="PF00005">
    <property type="entry name" value="ABC_tran"/>
    <property type="match status" value="1"/>
</dbReference>
<keyword evidence="1" id="KW-0813">Transport</keyword>
<dbReference type="GeneID" id="97610710"/>